<dbReference type="PANTHER" id="PTHR28038">
    <property type="entry name" value="ADL329WP"/>
    <property type="match status" value="1"/>
</dbReference>
<dbReference type="GeneID" id="81437268"/>
<comment type="caution">
    <text evidence="2">The sequence shown here is derived from an EMBL/GenBank/DDBJ whole genome shotgun (WGS) entry which is preliminary data.</text>
</comment>
<keyword evidence="3" id="KW-1185">Reference proteome</keyword>
<sequence length="210" mass="22984">MASNKDMRRADLAIPYVDPPKSANDADMSSTMSSTMPMAAMFMRNRMIGWYVASFKWLVPDLANHASLGSPSSFPSRPGSPSPPSRRRLLLPQLTCRSSCPVRANQSCSTIDDGAGRCTYIHYHTLSLPTHQSSDRSLQTYFPMFLPPQVAKGTAATPPGSFALALSTLFSCDTFYYQYNELNTSVSCFVCSRVLTGDTGNGPDRLCLVE</sequence>
<feature type="region of interest" description="Disordered" evidence="1">
    <location>
        <begin position="68"/>
        <end position="87"/>
    </location>
</feature>
<dbReference type="PANTHER" id="PTHR28038:SF1">
    <property type="entry name" value="ADL329WP"/>
    <property type="match status" value="1"/>
</dbReference>
<evidence type="ECO:0000313" key="2">
    <source>
        <dbReference type="EMBL" id="KAJ5377751.1"/>
    </source>
</evidence>
<dbReference type="AlphaFoldDB" id="A0A9W9SFM3"/>
<dbReference type="Proteomes" id="UP001147782">
    <property type="component" value="Unassembled WGS sequence"/>
</dbReference>
<reference evidence="2" key="1">
    <citation type="submission" date="2022-11" db="EMBL/GenBank/DDBJ databases">
        <authorList>
            <person name="Petersen C."/>
        </authorList>
    </citation>
    <scope>NUCLEOTIDE SEQUENCE</scope>
    <source>
        <strain evidence="2">IBT 29864</strain>
    </source>
</reference>
<dbReference type="RefSeq" id="XP_056556614.1">
    <property type="nucleotide sequence ID" value="XM_056698089.1"/>
</dbReference>
<evidence type="ECO:0000256" key="1">
    <source>
        <dbReference type="SAM" id="MobiDB-lite"/>
    </source>
</evidence>
<evidence type="ECO:0000313" key="3">
    <source>
        <dbReference type="Proteomes" id="UP001147782"/>
    </source>
</evidence>
<organism evidence="2 3">
    <name type="scientific">Penicillium cataractarum</name>
    <dbReference type="NCBI Taxonomy" id="2100454"/>
    <lineage>
        <taxon>Eukaryota</taxon>
        <taxon>Fungi</taxon>
        <taxon>Dikarya</taxon>
        <taxon>Ascomycota</taxon>
        <taxon>Pezizomycotina</taxon>
        <taxon>Eurotiomycetes</taxon>
        <taxon>Eurotiomycetidae</taxon>
        <taxon>Eurotiales</taxon>
        <taxon>Aspergillaceae</taxon>
        <taxon>Penicillium</taxon>
    </lineage>
</organism>
<feature type="compositionally biased region" description="Low complexity" evidence="1">
    <location>
        <begin position="68"/>
        <end position="77"/>
    </location>
</feature>
<protein>
    <submittedName>
        <fullName evidence="2">Uncharacterized protein</fullName>
    </submittedName>
</protein>
<reference evidence="2" key="2">
    <citation type="journal article" date="2023" name="IMA Fungus">
        <title>Comparative genomic study of the Penicillium genus elucidates a diverse pangenome and 15 lateral gene transfer events.</title>
        <authorList>
            <person name="Petersen C."/>
            <person name="Sorensen T."/>
            <person name="Nielsen M.R."/>
            <person name="Sondergaard T.E."/>
            <person name="Sorensen J.L."/>
            <person name="Fitzpatrick D.A."/>
            <person name="Frisvad J.C."/>
            <person name="Nielsen K.L."/>
        </authorList>
    </citation>
    <scope>NUCLEOTIDE SEQUENCE</scope>
    <source>
        <strain evidence="2">IBT 29864</strain>
    </source>
</reference>
<proteinExistence type="predicted"/>
<name>A0A9W9SFM3_9EURO</name>
<accession>A0A9W9SFM3</accession>
<gene>
    <name evidence="2" type="ORF">N7496_005160</name>
</gene>
<dbReference type="OrthoDB" id="284718at2759"/>
<dbReference type="EMBL" id="JAPZBS010000004">
    <property type="protein sequence ID" value="KAJ5377751.1"/>
    <property type="molecule type" value="Genomic_DNA"/>
</dbReference>
<feature type="non-terminal residue" evidence="2">
    <location>
        <position position="1"/>
    </location>
</feature>